<evidence type="ECO:0000256" key="3">
    <source>
        <dbReference type="ARBA" id="ARBA00022729"/>
    </source>
</evidence>
<keyword evidence="3 6" id="KW-0732">Signal</keyword>
<dbReference type="Pfam" id="PF00746">
    <property type="entry name" value="Gram_pos_anchor"/>
    <property type="match status" value="1"/>
</dbReference>
<feature type="transmembrane region" description="Helical" evidence="5">
    <location>
        <begin position="495"/>
        <end position="514"/>
    </location>
</feature>
<accession>A0A6L5G736</accession>
<keyword evidence="1" id="KW-0134">Cell wall</keyword>
<dbReference type="InterPro" id="IPR019931">
    <property type="entry name" value="LPXTG_anchor"/>
</dbReference>
<evidence type="ECO:0000313" key="8">
    <source>
        <dbReference type="EMBL" id="MQM25398.1"/>
    </source>
</evidence>
<dbReference type="NCBIfam" id="TIGR01167">
    <property type="entry name" value="LPXTG_anchor"/>
    <property type="match status" value="1"/>
</dbReference>
<comment type="caution">
    <text evidence="8">The sequence shown here is derived from an EMBL/GenBank/DDBJ whole genome shotgun (WGS) entry which is preliminary data.</text>
</comment>
<gene>
    <name evidence="8" type="ORF">GFD30_07410</name>
</gene>
<keyword evidence="2" id="KW-0964">Secreted</keyword>
<feature type="chain" id="PRO_5026923794" evidence="6">
    <location>
        <begin position="30"/>
        <end position="525"/>
    </location>
</feature>
<keyword evidence="9" id="KW-1185">Reference proteome</keyword>
<evidence type="ECO:0000256" key="1">
    <source>
        <dbReference type="ARBA" id="ARBA00022512"/>
    </source>
</evidence>
<keyword evidence="4" id="KW-0572">Peptidoglycan-anchor</keyword>
<dbReference type="RefSeq" id="WP_153024549.1">
    <property type="nucleotide sequence ID" value="NZ_WIAO01000006.1"/>
</dbReference>
<evidence type="ECO:0000259" key="7">
    <source>
        <dbReference type="Pfam" id="PF00746"/>
    </source>
</evidence>
<proteinExistence type="predicted"/>
<organism evidence="8 9">
    <name type="scientific">Glycomyces albidus</name>
    <dbReference type="NCBI Taxonomy" id="2656774"/>
    <lineage>
        <taxon>Bacteria</taxon>
        <taxon>Bacillati</taxon>
        <taxon>Actinomycetota</taxon>
        <taxon>Actinomycetes</taxon>
        <taxon>Glycomycetales</taxon>
        <taxon>Glycomycetaceae</taxon>
        <taxon>Glycomyces</taxon>
    </lineage>
</organism>
<dbReference type="EMBL" id="WIAO01000006">
    <property type="protein sequence ID" value="MQM25398.1"/>
    <property type="molecule type" value="Genomic_DNA"/>
</dbReference>
<keyword evidence="5" id="KW-1133">Transmembrane helix</keyword>
<keyword evidence="5" id="KW-0812">Transmembrane</keyword>
<feature type="domain" description="Gram-positive cocci surface proteins LPxTG" evidence="7">
    <location>
        <begin position="484"/>
        <end position="520"/>
    </location>
</feature>
<protein>
    <submittedName>
        <fullName evidence="8">LPXTG cell wall anchor domain-containing protein</fullName>
    </submittedName>
</protein>
<evidence type="ECO:0000256" key="6">
    <source>
        <dbReference type="SAM" id="SignalP"/>
    </source>
</evidence>
<evidence type="ECO:0000256" key="5">
    <source>
        <dbReference type="SAM" id="Phobius"/>
    </source>
</evidence>
<evidence type="ECO:0000313" key="9">
    <source>
        <dbReference type="Proteomes" id="UP000477750"/>
    </source>
</evidence>
<keyword evidence="5" id="KW-0472">Membrane</keyword>
<dbReference type="Proteomes" id="UP000477750">
    <property type="component" value="Unassembled WGS sequence"/>
</dbReference>
<feature type="signal peptide" evidence="6">
    <location>
        <begin position="1"/>
        <end position="29"/>
    </location>
</feature>
<reference evidence="8 9" key="1">
    <citation type="submission" date="2019-10" db="EMBL/GenBank/DDBJ databases">
        <title>Glycomyces albidus sp. nov., a novel actinomycete isolated from rhizosphere soil of wheat (Triticum aestivum L.).</title>
        <authorList>
            <person name="Qian L."/>
        </authorList>
    </citation>
    <scope>NUCLEOTIDE SEQUENCE [LARGE SCALE GENOMIC DNA]</scope>
    <source>
        <strain evidence="8 9">NEAU-7082</strain>
    </source>
</reference>
<name>A0A6L5G736_9ACTN</name>
<sequence>MSTFFERIGRRSAAAVVLAAAVAGTGAFAPPAAAQGPAPEIVLDLDGPLVAGGMPRAATLDVAFDEDPAGPLVMTLDIDAPDGTITFGIGHGCTTYDPSPYIECEIEDPGTANEFLFPVAAAAGTELGEYEYTLLVYFDASETYTETGTVEVVEHRYEGTFTDYDAADVAHTGVEPGSAVDVNPRFSTDAALPDDLYVTAVWLGPGFTSLDAEGVVGIEAPWDNCFADAWRSTPGGHFCFFTEFEDLPGTAFQFTHPIEYTVDPGAPGPLAVCACEYEVLSMDQATFERQYGAPSWDEGSSNLLGLTAAGDQDPIDGDNRGGITIETTDHPFDLTVGGAKIRGGEVELTIPIGNDGPAAATDRPAYAGDPSYFVRGQLPEGAALVSIGDTEDPGDDGWRCFDEDEIEDRREALEAGSGLDRIDFACAFDGLGAGESVDIVLTVDVSDATGKAGRVEVDAFLRGVDGVNLDGDLANNSAALKIGGPSLPDTGGSTIAFVAAAAGALILGAVLFLVTHRRKEPVDLA</sequence>
<evidence type="ECO:0000256" key="2">
    <source>
        <dbReference type="ARBA" id="ARBA00022525"/>
    </source>
</evidence>
<dbReference type="AlphaFoldDB" id="A0A6L5G736"/>
<evidence type="ECO:0000256" key="4">
    <source>
        <dbReference type="ARBA" id="ARBA00023088"/>
    </source>
</evidence>